<keyword evidence="8" id="KW-1185">Reference proteome</keyword>
<keyword evidence="2" id="KW-1003">Cell membrane</keyword>
<evidence type="ECO:0000313" key="8">
    <source>
        <dbReference type="Proteomes" id="UP001202674"/>
    </source>
</evidence>
<dbReference type="PANTHER" id="PTHR43141:SF4">
    <property type="entry name" value="CYTOCHROME BD2 SUBUNIT II"/>
    <property type="match status" value="1"/>
</dbReference>
<evidence type="ECO:0000256" key="5">
    <source>
        <dbReference type="ARBA" id="ARBA00023136"/>
    </source>
</evidence>
<dbReference type="GO" id="GO:0070069">
    <property type="term" value="C:cytochrome complex"/>
    <property type="evidence" value="ECO:0007669"/>
    <property type="project" value="TreeGrafter"/>
</dbReference>
<dbReference type="InterPro" id="IPR003317">
    <property type="entry name" value="Cyt-d_oxidase_su2"/>
</dbReference>
<feature type="transmembrane region" description="Helical" evidence="6">
    <location>
        <begin position="20"/>
        <end position="48"/>
    </location>
</feature>
<feature type="transmembrane region" description="Helical" evidence="6">
    <location>
        <begin position="131"/>
        <end position="151"/>
    </location>
</feature>
<evidence type="ECO:0000256" key="6">
    <source>
        <dbReference type="SAM" id="Phobius"/>
    </source>
</evidence>
<feature type="transmembrane region" description="Helical" evidence="6">
    <location>
        <begin position="255"/>
        <end position="279"/>
    </location>
</feature>
<dbReference type="PANTHER" id="PTHR43141">
    <property type="entry name" value="CYTOCHROME BD2 SUBUNIT II"/>
    <property type="match status" value="1"/>
</dbReference>
<evidence type="ECO:0000256" key="1">
    <source>
        <dbReference type="ARBA" id="ARBA00004651"/>
    </source>
</evidence>
<feature type="transmembrane region" description="Helical" evidence="6">
    <location>
        <begin position="299"/>
        <end position="319"/>
    </location>
</feature>
<dbReference type="GO" id="GO:0016682">
    <property type="term" value="F:oxidoreductase activity, acting on diphenols and related substances as donors, oxygen as acceptor"/>
    <property type="evidence" value="ECO:0007669"/>
    <property type="project" value="TreeGrafter"/>
</dbReference>
<dbReference type="GO" id="GO:0009055">
    <property type="term" value="F:electron transfer activity"/>
    <property type="evidence" value="ECO:0007669"/>
    <property type="project" value="TreeGrafter"/>
</dbReference>
<dbReference type="GO" id="GO:0005886">
    <property type="term" value="C:plasma membrane"/>
    <property type="evidence" value="ECO:0007669"/>
    <property type="project" value="UniProtKB-SubCell"/>
</dbReference>
<evidence type="ECO:0000256" key="2">
    <source>
        <dbReference type="ARBA" id="ARBA00022475"/>
    </source>
</evidence>
<keyword evidence="3 6" id="KW-0812">Transmembrane</keyword>
<evidence type="ECO:0000313" key="7">
    <source>
        <dbReference type="EMBL" id="MCL9813428.1"/>
    </source>
</evidence>
<feature type="transmembrane region" description="Helical" evidence="6">
    <location>
        <begin position="157"/>
        <end position="179"/>
    </location>
</feature>
<accession>A0AAE3FQF8</accession>
<comment type="caution">
    <text evidence="7">The sequence shown here is derived from an EMBL/GenBank/DDBJ whole genome shotgun (WGS) entry which is preliminary data.</text>
</comment>
<dbReference type="GO" id="GO:0019646">
    <property type="term" value="P:aerobic electron transport chain"/>
    <property type="evidence" value="ECO:0007669"/>
    <property type="project" value="TreeGrafter"/>
</dbReference>
<evidence type="ECO:0000256" key="3">
    <source>
        <dbReference type="ARBA" id="ARBA00022692"/>
    </source>
</evidence>
<comment type="subcellular location">
    <subcellularLocation>
        <location evidence="1">Cell membrane</location>
        <topology evidence="1">Multi-pass membrane protein</topology>
    </subcellularLocation>
</comment>
<protein>
    <submittedName>
        <fullName evidence="7">Cytochrome d ubiquinol oxidase subunit II</fullName>
    </submittedName>
</protein>
<name>A0AAE3FQF8_9EURY</name>
<sequence length="335" mass="35273">MTPLFVSLDEYLIGSLPELWFAVVMLALGLYVFLDGFDFGIGMLYATCETEAERDTLMAAFGPIWKANEVWLVGFGTFLIAAFPPVYARLLSEHYLLAIAILFALIARGVAPKLRDEREDATWQETCDRSFILGSLVSPLLLGTLVGSWVFGTGALSLPAVLTGVVVVALSLSTGAALLGLKTDGALRDRMARYGQGAVVGYLGAVVLLLTVAVALDAGAIRSVVASISGIAIVLTTIGLGVAAVVFAGRGADRAWFASTAGLALALLAVVISLLYPTIYPAAEMTVRDAVVSPIPLNVSTIIGLPVLVLVLGYFAYLYSVFAGPVDEHTFEGGY</sequence>
<dbReference type="RefSeq" id="WP_250595852.1">
    <property type="nucleotide sequence ID" value="NZ_JAKRVY010000003.1"/>
</dbReference>
<feature type="transmembrane region" description="Helical" evidence="6">
    <location>
        <begin position="199"/>
        <end position="218"/>
    </location>
</feature>
<keyword evidence="5 6" id="KW-0472">Membrane</keyword>
<proteinExistence type="predicted"/>
<dbReference type="AlphaFoldDB" id="A0AAE3FQF8"/>
<organism evidence="7 8">
    <name type="scientific">Natranaeroarchaeum aerophilus</name>
    <dbReference type="NCBI Taxonomy" id="2917711"/>
    <lineage>
        <taxon>Archaea</taxon>
        <taxon>Methanobacteriati</taxon>
        <taxon>Methanobacteriota</taxon>
        <taxon>Stenosarchaea group</taxon>
        <taxon>Halobacteria</taxon>
        <taxon>Halobacteriales</taxon>
        <taxon>Natronoarchaeaceae</taxon>
        <taxon>Natranaeroarchaeum</taxon>
    </lineage>
</organism>
<dbReference type="EMBL" id="JAKRVY010000003">
    <property type="protein sequence ID" value="MCL9813428.1"/>
    <property type="molecule type" value="Genomic_DNA"/>
</dbReference>
<dbReference type="Proteomes" id="UP001202674">
    <property type="component" value="Unassembled WGS sequence"/>
</dbReference>
<gene>
    <name evidence="7" type="ORF">AArcSt11_07135</name>
</gene>
<dbReference type="Pfam" id="PF02322">
    <property type="entry name" value="Cyt_bd_oxida_II"/>
    <property type="match status" value="1"/>
</dbReference>
<reference evidence="7 8" key="1">
    <citation type="journal article" date="2022" name="Syst. Appl. Microbiol.">
        <title>Natronocalculus amylovorans gen. nov., sp. nov., and Natranaeroarchaeum aerophilus sp. nov., dominant culturable amylolytic natronoarchaea from hypersaline soda lakes in southwestern Siberia.</title>
        <authorList>
            <person name="Sorokin D.Y."/>
            <person name="Elcheninov A.G."/>
            <person name="Khizhniak T.V."/>
            <person name="Koenen M."/>
            <person name="Bale N.J."/>
            <person name="Damste J.S.S."/>
            <person name="Kublanov I.V."/>
        </authorList>
    </citation>
    <scope>NUCLEOTIDE SEQUENCE [LARGE SCALE GENOMIC DNA]</scope>
    <source>
        <strain evidence="7 8">AArc-St1-1</strain>
    </source>
</reference>
<feature type="transmembrane region" description="Helical" evidence="6">
    <location>
        <begin position="224"/>
        <end position="248"/>
    </location>
</feature>
<evidence type="ECO:0000256" key="4">
    <source>
        <dbReference type="ARBA" id="ARBA00022989"/>
    </source>
</evidence>
<feature type="transmembrane region" description="Helical" evidence="6">
    <location>
        <begin position="94"/>
        <end position="111"/>
    </location>
</feature>
<keyword evidence="4 6" id="KW-1133">Transmembrane helix</keyword>
<feature type="transmembrane region" description="Helical" evidence="6">
    <location>
        <begin position="69"/>
        <end position="88"/>
    </location>
</feature>